<evidence type="ECO:0000256" key="2">
    <source>
        <dbReference type="ARBA" id="ARBA00022475"/>
    </source>
</evidence>
<keyword evidence="3 7" id="KW-0812">Transmembrane</keyword>
<comment type="caution">
    <text evidence="10">The sequence shown here is derived from an EMBL/GenBank/DDBJ whole genome shotgun (WGS) entry which is preliminary data.</text>
</comment>
<organism evidence="10 11">
    <name type="scientific">Lapidilactobacillus mulanensis</name>
    <dbReference type="NCBI Taxonomy" id="2485999"/>
    <lineage>
        <taxon>Bacteria</taxon>
        <taxon>Bacillati</taxon>
        <taxon>Bacillota</taxon>
        <taxon>Bacilli</taxon>
        <taxon>Lactobacillales</taxon>
        <taxon>Lactobacillaceae</taxon>
        <taxon>Lapidilactobacillus</taxon>
    </lineage>
</organism>
<evidence type="ECO:0000256" key="7">
    <source>
        <dbReference type="SAM" id="Phobius"/>
    </source>
</evidence>
<evidence type="ECO:0000256" key="6">
    <source>
        <dbReference type="ARBA" id="ARBA00038076"/>
    </source>
</evidence>
<feature type="transmembrane region" description="Helical" evidence="7">
    <location>
        <begin position="422"/>
        <end position="442"/>
    </location>
</feature>
<feature type="domain" description="ABC3 transporter permease C-terminal" evidence="8">
    <location>
        <begin position="674"/>
        <end position="791"/>
    </location>
</feature>
<name>A0ABW4DR07_9LACO</name>
<feature type="domain" description="ABC3 transporter permease C-terminal" evidence="8">
    <location>
        <begin position="252"/>
        <end position="376"/>
    </location>
</feature>
<feature type="domain" description="MacB-like periplasmic core" evidence="9">
    <location>
        <begin position="16"/>
        <end position="206"/>
    </location>
</feature>
<protein>
    <submittedName>
        <fullName evidence="10">ABC transporter permease</fullName>
    </submittedName>
</protein>
<sequence length="799" mass="88407">MTKLSIRSLRTELARTIMTILAMAIAATMAVAVLVGLRSMQISMYNYYVKDSAGQQVSFSGVSRQRVKAFRDEEAFANTAAYTTKNNVAIKEIKAGEYGADKDNPLTQITITPADLKLAGKQLLVGGRLPRKSNEVMLSEMLIGGDVKIGRTITVKTGQDTHKYRVVGVMSQFKGFLTEGQIIHTASTLPAGRQVVMAKVKSTRDIHQKMPMLAKRYGVKARSIIYQEQALNIIGESADSKTKWALVAVVVAVLAIIGVAALIMIYTSINLTVKAHRQRYGLLRSIGTTPKQLHHLVYQQSLLLAVPALILGYGFGIGGITLAMTSLKRMFANHELPLDLVLVVDWLPLLIAAVFMILITLLAAARPAYKASRVTPIVAIRALDPSPKLTKRHLKSTWLIRRVKQPIMKLALKNYRRSSRKWSMLVTLTTTVTIFVGLTGFVRNVLQDQTPSYTADITGTLQSQEIDMQDIKRILTEQGGIKESQVVREMSLMMMGKAKKWSHRQLWLYVIPNDVAKKEFNSVPTVINGKIYNTTADGKATEKSLVEPDDPRTLSFTTENLDDQGKQTKTKIITTHFNLATHESLPQYQLILYPGDSALVISQSTFEKWAPTLNVDDSQLTYSLGLTLKDRETHTAFVKALKLELGDIYIYDQVANAREAEATLTAMRTGVYGFITLLSLISLATIINHTFAALLEQRRGLAILQSVGTTAKQITGMLSIQNALLLTRGWVFGSVLGSGIARGLYQLMSAGQISDKSFHWPIIEIVVTAVALLLIGAVFAIVTWRMIRKQDIDLMIRTE</sequence>
<comment type="subcellular location">
    <subcellularLocation>
        <location evidence="1">Cell membrane</location>
        <topology evidence="1">Multi-pass membrane protein</topology>
    </subcellularLocation>
</comment>
<keyword evidence="2" id="KW-1003">Cell membrane</keyword>
<feature type="transmembrane region" description="Helical" evidence="7">
    <location>
        <begin position="302"/>
        <end position="326"/>
    </location>
</feature>
<evidence type="ECO:0000259" key="9">
    <source>
        <dbReference type="Pfam" id="PF12704"/>
    </source>
</evidence>
<dbReference type="InterPro" id="IPR003838">
    <property type="entry name" value="ABC3_permease_C"/>
</dbReference>
<evidence type="ECO:0000313" key="11">
    <source>
        <dbReference type="Proteomes" id="UP001597244"/>
    </source>
</evidence>
<evidence type="ECO:0000256" key="1">
    <source>
        <dbReference type="ARBA" id="ARBA00004651"/>
    </source>
</evidence>
<dbReference type="EMBL" id="JBHTOF010000032">
    <property type="protein sequence ID" value="MFD1465385.1"/>
    <property type="molecule type" value="Genomic_DNA"/>
</dbReference>
<dbReference type="Pfam" id="PF12704">
    <property type="entry name" value="MacB_PCD"/>
    <property type="match status" value="1"/>
</dbReference>
<dbReference type="PANTHER" id="PTHR30572:SF4">
    <property type="entry name" value="ABC TRANSPORTER PERMEASE YTRF"/>
    <property type="match status" value="1"/>
</dbReference>
<dbReference type="Proteomes" id="UP001597244">
    <property type="component" value="Unassembled WGS sequence"/>
</dbReference>
<feature type="transmembrane region" description="Helical" evidence="7">
    <location>
        <begin position="12"/>
        <end position="37"/>
    </location>
</feature>
<feature type="transmembrane region" description="Helical" evidence="7">
    <location>
        <begin position="765"/>
        <end position="787"/>
    </location>
</feature>
<evidence type="ECO:0000256" key="5">
    <source>
        <dbReference type="ARBA" id="ARBA00023136"/>
    </source>
</evidence>
<comment type="similarity">
    <text evidence="6">Belongs to the ABC-4 integral membrane protein family.</text>
</comment>
<keyword evidence="11" id="KW-1185">Reference proteome</keyword>
<evidence type="ECO:0000256" key="3">
    <source>
        <dbReference type="ARBA" id="ARBA00022692"/>
    </source>
</evidence>
<feature type="transmembrane region" description="Helical" evidence="7">
    <location>
        <begin position="725"/>
        <end position="745"/>
    </location>
</feature>
<accession>A0ABW4DR07</accession>
<feature type="transmembrane region" description="Helical" evidence="7">
    <location>
        <begin position="346"/>
        <end position="365"/>
    </location>
</feature>
<dbReference type="Pfam" id="PF02687">
    <property type="entry name" value="FtsX"/>
    <property type="match status" value="2"/>
</dbReference>
<feature type="transmembrane region" description="Helical" evidence="7">
    <location>
        <begin position="244"/>
        <end position="269"/>
    </location>
</feature>
<evidence type="ECO:0000259" key="8">
    <source>
        <dbReference type="Pfam" id="PF02687"/>
    </source>
</evidence>
<proteinExistence type="inferred from homology"/>
<dbReference type="InterPro" id="IPR050250">
    <property type="entry name" value="Macrolide_Exporter_MacB"/>
</dbReference>
<dbReference type="InterPro" id="IPR025857">
    <property type="entry name" value="MacB_PCD"/>
</dbReference>
<dbReference type="PANTHER" id="PTHR30572">
    <property type="entry name" value="MEMBRANE COMPONENT OF TRANSPORTER-RELATED"/>
    <property type="match status" value="1"/>
</dbReference>
<reference evidence="11" key="1">
    <citation type="journal article" date="2019" name="Int. J. Syst. Evol. Microbiol.">
        <title>The Global Catalogue of Microorganisms (GCM) 10K type strain sequencing project: providing services to taxonomists for standard genome sequencing and annotation.</title>
        <authorList>
            <consortium name="The Broad Institute Genomics Platform"/>
            <consortium name="The Broad Institute Genome Sequencing Center for Infectious Disease"/>
            <person name="Wu L."/>
            <person name="Ma J."/>
        </authorList>
    </citation>
    <scope>NUCLEOTIDE SEQUENCE [LARGE SCALE GENOMIC DNA]</scope>
    <source>
        <strain evidence="11">CCM 8951</strain>
    </source>
</reference>
<evidence type="ECO:0000313" key="10">
    <source>
        <dbReference type="EMBL" id="MFD1465385.1"/>
    </source>
</evidence>
<evidence type="ECO:0000256" key="4">
    <source>
        <dbReference type="ARBA" id="ARBA00022989"/>
    </source>
</evidence>
<keyword evidence="5 7" id="KW-0472">Membrane</keyword>
<keyword evidence="4 7" id="KW-1133">Transmembrane helix</keyword>
<feature type="transmembrane region" description="Helical" evidence="7">
    <location>
        <begin position="671"/>
        <end position="695"/>
    </location>
</feature>
<gene>
    <name evidence="10" type="ORF">ACFQ4L_04665</name>
</gene>